<organism evidence="3">
    <name type="scientific">Schistosoma curassoni</name>
    <dbReference type="NCBI Taxonomy" id="6186"/>
    <lineage>
        <taxon>Eukaryota</taxon>
        <taxon>Metazoa</taxon>
        <taxon>Spiralia</taxon>
        <taxon>Lophotrochozoa</taxon>
        <taxon>Platyhelminthes</taxon>
        <taxon>Trematoda</taxon>
        <taxon>Digenea</taxon>
        <taxon>Strigeidida</taxon>
        <taxon>Schistosomatoidea</taxon>
        <taxon>Schistosomatidae</taxon>
        <taxon>Schistosoma</taxon>
    </lineage>
</organism>
<accession>A0A183KZN6</accession>
<name>A0A183KZN6_9TREM</name>
<evidence type="ECO:0000313" key="2">
    <source>
        <dbReference type="Proteomes" id="UP000279833"/>
    </source>
</evidence>
<keyword evidence="2" id="KW-1185">Reference proteome</keyword>
<dbReference type="EMBL" id="UZAK01044486">
    <property type="protein sequence ID" value="VDP72541.1"/>
    <property type="molecule type" value="Genomic_DNA"/>
</dbReference>
<evidence type="ECO:0000313" key="1">
    <source>
        <dbReference type="EMBL" id="VDP72541.1"/>
    </source>
</evidence>
<evidence type="ECO:0000313" key="3">
    <source>
        <dbReference type="WBParaSite" id="SCUD_0002053601-mRNA-1"/>
    </source>
</evidence>
<sequence length="37" mass="4553">MDGVLNFRLIYSPMVLLQADYLPYNYQINCYHRIMRK</sequence>
<gene>
    <name evidence="1" type="ORF">SCUD_LOCUS20532</name>
</gene>
<dbReference type="WBParaSite" id="SCUD_0002053601-mRNA-1">
    <property type="protein sequence ID" value="SCUD_0002053601-mRNA-1"/>
    <property type="gene ID" value="SCUD_0002053601"/>
</dbReference>
<protein>
    <submittedName>
        <fullName evidence="3">Oxidored_FMN domain-containing protein</fullName>
    </submittedName>
</protein>
<reference evidence="3" key="1">
    <citation type="submission" date="2016-06" db="UniProtKB">
        <authorList>
            <consortium name="WormBaseParasite"/>
        </authorList>
    </citation>
    <scope>IDENTIFICATION</scope>
</reference>
<dbReference type="Proteomes" id="UP000279833">
    <property type="component" value="Unassembled WGS sequence"/>
</dbReference>
<dbReference type="AlphaFoldDB" id="A0A183KZN6"/>
<reference evidence="1 2" key="2">
    <citation type="submission" date="2018-11" db="EMBL/GenBank/DDBJ databases">
        <authorList>
            <consortium name="Pathogen Informatics"/>
        </authorList>
    </citation>
    <scope>NUCLEOTIDE SEQUENCE [LARGE SCALE GENOMIC DNA]</scope>
    <source>
        <strain evidence="1">Dakar</strain>
        <strain evidence="2">Dakar, Senegal</strain>
    </source>
</reference>
<proteinExistence type="predicted"/>